<sequence length="111" mass="12532">MPALLSWLLSAFGSWVGYSVVRFTAMKLFIWTIVITVLPVLFSRLIYMLIEGVMSTLNTIDGTYGVNSYLINFTGITAWFAVHLKIVEGFSLIMSAVAFRMAIRMIPFVRL</sequence>
<keyword evidence="1" id="KW-0812">Transmembrane</keyword>
<comment type="caution">
    <text evidence="2">The sequence shown here is derived from an EMBL/GenBank/DDBJ whole genome shotgun (WGS) entry which is preliminary data.</text>
</comment>
<proteinExistence type="predicted"/>
<dbReference type="AlphaFoldDB" id="A0A286TTA0"/>
<evidence type="ECO:0000256" key="1">
    <source>
        <dbReference type="SAM" id="Phobius"/>
    </source>
</evidence>
<dbReference type="EMBL" id="BAOS01000001">
    <property type="protein sequence ID" value="GAX59098.1"/>
    <property type="molecule type" value="Genomic_DNA"/>
</dbReference>
<keyword evidence="3" id="KW-1185">Reference proteome</keyword>
<protein>
    <submittedName>
        <fullName evidence="2">Membrane protein</fullName>
    </submittedName>
</protein>
<dbReference type="RefSeq" id="WP_096892244.1">
    <property type="nucleotide sequence ID" value="NZ_BAOS01000001.1"/>
</dbReference>
<organism evidence="2 3">
    <name type="scientific">Candidatus Scalindua japonica</name>
    <dbReference type="NCBI Taxonomy" id="1284222"/>
    <lineage>
        <taxon>Bacteria</taxon>
        <taxon>Pseudomonadati</taxon>
        <taxon>Planctomycetota</taxon>
        <taxon>Candidatus Brocadiia</taxon>
        <taxon>Candidatus Brocadiales</taxon>
        <taxon>Candidatus Scalinduaceae</taxon>
        <taxon>Candidatus Scalindua</taxon>
    </lineage>
</organism>
<accession>A0A286TTA0</accession>
<keyword evidence="1" id="KW-1133">Transmembrane helix</keyword>
<evidence type="ECO:0000313" key="3">
    <source>
        <dbReference type="Proteomes" id="UP000218542"/>
    </source>
</evidence>
<reference evidence="3" key="1">
    <citation type="journal article" date="2017" name="Environ. Microbiol. Rep.">
        <title>Genetic Diversity of Marine Anaerobic Ammonium-Oxidizing Bacteria as Revealed by Genomic and Proteomic Analyses of 'Candidatus Scalindua japonica'.</title>
        <authorList>
            <person name="Oshiki M."/>
            <person name="Mizuto K."/>
            <person name="Kimura Z."/>
            <person name="Kindaichi T."/>
            <person name="Satoh H."/>
            <person name="Okabe S."/>
        </authorList>
    </citation>
    <scope>NUCLEOTIDE SEQUENCE [LARGE SCALE GENOMIC DNA]</scope>
    <source>
        <strain evidence="3">husup-a2</strain>
    </source>
</reference>
<keyword evidence="1" id="KW-0472">Membrane</keyword>
<feature type="transmembrane region" description="Helical" evidence="1">
    <location>
        <begin position="29"/>
        <end position="50"/>
    </location>
</feature>
<name>A0A286TTA0_9BACT</name>
<dbReference type="Proteomes" id="UP000218542">
    <property type="component" value="Unassembled WGS sequence"/>
</dbReference>
<evidence type="ECO:0000313" key="2">
    <source>
        <dbReference type="EMBL" id="GAX59098.1"/>
    </source>
</evidence>
<dbReference type="OrthoDB" id="300959at2"/>
<gene>
    <name evidence="2" type="ORF">SCALIN_C01_0029</name>
</gene>